<dbReference type="AlphaFoldDB" id="A0A679HVV8"/>
<accession>A0A679HVV8</accession>
<evidence type="ECO:0000313" key="1">
    <source>
        <dbReference type="EMBL" id="BBU68323.1"/>
    </source>
</evidence>
<sequence>MGMKLDSVVPWGRSYEEYVRMFSLSEEDIRRPILGCGDGPASFNSSLTKLGGQVVSCDPIYQFTAQEIKSRIDETYESVIAQMRLNEQGYLWNTIKSIEALGELRMRSMNLFLEDYDAGKADARYLALEFPKKLPFRDNQFELALASHFLLLYSQHLSYDFHLKSINEVMRVAKELRIFPVLTLDGKRSPFLEKLIDYFNGRGFFAELVKVNYEFQIGGNEMLVIRQ</sequence>
<dbReference type="EMBL" id="AP022345">
    <property type="protein sequence ID" value="BBU68323.1"/>
    <property type="molecule type" value="Genomic_DNA"/>
</dbReference>
<protein>
    <submittedName>
        <fullName evidence="1">SAM-dependent methyltransferase</fullName>
    </submittedName>
</protein>
<dbReference type="RefSeq" id="WP_162048754.1">
    <property type="nucleotide sequence ID" value="NZ_AP019011.1"/>
</dbReference>
<evidence type="ECO:0000313" key="2">
    <source>
        <dbReference type="Proteomes" id="UP000463961"/>
    </source>
</evidence>
<organism evidence="1 2">
    <name type="scientific">Fluviibacter phosphoraccumulans</name>
    <dbReference type="NCBI Taxonomy" id="1751046"/>
    <lineage>
        <taxon>Bacteria</taxon>
        <taxon>Pseudomonadati</taxon>
        <taxon>Pseudomonadota</taxon>
        <taxon>Betaproteobacteria</taxon>
        <taxon>Rhodocyclales</taxon>
        <taxon>Fluviibacteraceae</taxon>
        <taxon>Fluviibacter</taxon>
    </lineage>
</organism>
<dbReference type="Proteomes" id="UP000463961">
    <property type="component" value="Chromosome"/>
</dbReference>
<name>A0A679HVV8_9RHOO</name>
<keyword evidence="1" id="KW-0808">Transferase</keyword>
<keyword evidence="1" id="KW-0489">Methyltransferase</keyword>
<dbReference type="GO" id="GO:0008168">
    <property type="term" value="F:methyltransferase activity"/>
    <property type="evidence" value="ECO:0007669"/>
    <property type="project" value="UniProtKB-KW"/>
</dbReference>
<proteinExistence type="predicted"/>
<reference evidence="2" key="1">
    <citation type="submission" date="2020-01" db="EMBL/GenBank/DDBJ databases">
        <title>Phosphoaccumulans saitamaens gen. nov., sp. nov., a polyphosphate accumulating bacterium isolated from surface river water.</title>
        <authorList>
            <person name="Watanabe K."/>
            <person name="Suda W."/>
        </authorList>
    </citation>
    <scope>NUCLEOTIDE SEQUENCE [LARGE SCALE GENOMIC DNA]</scope>
    <source>
        <strain evidence="2">ICHIAU1</strain>
    </source>
</reference>
<keyword evidence="2" id="KW-1185">Reference proteome</keyword>
<gene>
    <name evidence="1" type="ORF">ICHIAU1_06060</name>
</gene>
<dbReference type="GO" id="GO:0032259">
    <property type="term" value="P:methylation"/>
    <property type="evidence" value="ECO:0007669"/>
    <property type="project" value="UniProtKB-KW"/>
</dbReference>
<dbReference type="OrthoDB" id="9787807at2"/>